<feature type="region of interest" description="Disordered" evidence="2">
    <location>
        <begin position="1542"/>
        <end position="1612"/>
    </location>
</feature>
<dbReference type="InterPro" id="IPR018515">
    <property type="entry name" value="Tuberin-type_domain"/>
</dbReference>
<keyword evidence="5" id="KW-1185">Reference proteome</keyword>
<dbReference type="SUPFAM" id="SSF111347">
    <property type="entry name" value="Rap/Ran-GAP"/>
    <property type="match status" value="1"/>
</dbReference>
<dbReference type="InterPro" id="IPR027107">
    <property type="entry name" value="Tuberin/Ral-act_asu"/>
</dbReference>
<dbReference type="Pfam" id="PF11864">
    <property type="entry name" value="DUF3384"/>
    <property type="match status" value="1"/>
</dbReference>
<dbReference type="GO" id="GO:0032007">
    <property type="term" value="P:negative regulation of TOR signaling"/>
    <property type="evidence" value="ECO:0007669"/>
    <property type="project" value="TreeGrafter"/>
</dbReference>
<dbReference type="PROSITE" id="PS50085">
    <property type="entry name" value="RAPGAP"/>
    <property type="match status" value="1"/>
</dbReference>
<organism evidence="4 5">
    <name type="scientific">Aulographum hederae CBS 113979</name>
    <dbReference type="NCBI Taxonomy" id="1176131"/>
    <lineage>
        <taxon>Eukaryota</taxon>
        <taxon>Fungi</taxon>
        <taxon>Dikarya</taxon>
        <taxon>Ascomycota</taxon>
        <taxon>Pezizomycotina</taxon>
        <taxon>Dothideomycetes</taxon>
        <taxon>Pleosporomycetidae</taxon>
        <taxon>Aulographales</taxon>
        <taxon>Aulographaceae</taxon>
    </lineage>
</organism>
<dbReference type="Proteomes" id="UP000800041">
    <property type="component" value="Unassembled WGS sequence"/>
</dbReference>
<feature type="domain" description="Rap-GAP" evidence="3">
    <location>
        <begin position="1304"/>
        <end position="1535"/>
    </location>
</feature>
<dbReference type="EMBL" id="ML977141">
    <property type="protein sequence ID" value="KAF1990882.1"/>
    <property type="molecule type" value="Genomic_DNA"/>
</dbReference>
<feature type="compositionally biased region" description="Polar residues" evidence="2">
    <location>
        <begin position="1542"/>
        <end position="1553"/>
    </location>
</feature>
<dbReference type="InterPro" id="IPR035974">
    <property type="entry name" value="Rap/Ran-GAP_sf"/>
</dbReference>
<accession>A0A6G1HCV7</accession>
<dbReference type="InterPro" id="IPR016024">
    <property type="entry name" value="ARM-type_fold"/>
</dbReference>
<dbReference type="OrthoDB" id="19311at2759"/>
<dbReference type="Pfam" id="PF02145">
    <property type="entry name" value="Rap_GAP"/>
    <property type="match status" value="1"/>
</dbReference>
<evidence type="ECO:0000256" key="1">
    <source>
        <dbReference type="ARBA" id="ARBA00022468"/>
    </source>
</evidence>
<feature type="compositionally biased region" description="Polar residues" evidence="2">
    <location>
        <begin position="808"/>
        <end position="817"/>
    </location>
</feature>
<dbReference type="GO" id="GO:0005634">
    <property type="term" value="C:nucleus"/>
    <property type="evidence" value="ECO:0007669"/>
    <property type="project" value="InterPro"/>
</dbReference>
<dbReference type="GO" id="GO:0005096">
    <property type="term" value="F:GTPase activator activity"/>
    <property type="evidence" value="ECO:0007669"/>
    <property type="project" value="UniProtKB-KW"/>
</dbReference>
<dbReference type="SUPFAM" id="SSF48371">
    <property type="entry name" value="ARM repeat"/>
    <property type="match status" value="1"/>
</dbReference>
<feature type="compositionally biased region" description="Polar residues" evidence="2">
    <location>
        <begin position="471"/>
        <end position="488"/>
    </location>
</feature>
<feature type="region of interest" description="Disordered" evidence="2">
    <location>
        <begin position="68"/>
        <end position="95"/>
    </location>
</feature>
<feature type="region of interest" description="Disordered" evidence="2">
    <location>
        <begin position="787"/>
        <end position="829"/>
    </location>
</feature>
<proteinExistence type="predicted"/>
<gene>
    <name evidence="4" type="ORF">K402DRAFT_369899</name>
</gene>
<dbReference type="GO" id="GO:0051056">
    <property type="term" value="P:regulation of small GTPase mediated signal transduction"/>
    <property type="evidence" value="ECO:0007669"/>
    <property type="project" value="InterPro"/>
</dbReference>
<evidence type="ECO:0000256" key="2">
    <source>
        <dbReference type="SAM" id="MobiDB-lite"/>
    </source>
</evidence>
<dbReference type="FunFam" id="3.40.50.11210:FF:000007">
    <property type="entry name" value="Tuberous sclerosis 2"/>
    <property type="match status" value="1"/>
</dbReference>
<dbReference type="GO" id="GO:0033596">
    <property type="term" value="C:TSC1-TSC2 complex"/>
    <property type="evidence" value="ECO:0007669"/>
    <property type="project" value="TreeGrafter"/>
</dbReference>
<feature type="compositionally biased region" description="Polar residues" evidence="2">
    <location>
        <begin position="1584"/>
        <end position="1600"/>
    </location>
</feature>
<dbReference type="PANTHER" id="PTHR10063">
    <property type="entry name" value="TUBERIN"/>
    <property type="match status" value="1"/>
</dbReference>
<dbReference type="InterPro" id="IPR024584">
    <property type="entry name" value="Tuberin_N"/>
</dbReference>
<reference evidence="4" key="1">
    <citation type="journal article" date="2020" name="Stud. Mycol.">
        <title>101 Dothideomycetes genomes: a test case for predicting lifestyles and emergence of pathogens.</title>
        <authorList>
            <person name="Haridas S."/>
            <person name="Albert R."/>
            <person name="Binder M."/>
            <person name="Bloem J."/>
            <person name="Labutti K."/>
            <person name="Salamov A."/>
            <person name="Andreopoulos B."/>
            <person name="Baker S."/>
            <person name="Barry K."/>
            <person name="Bills G."/>
            <person name="Bluhm B."/>
            <person name="Cannon C."/>
            <person name="Castanera R."/>
            <person name="Culley D."/>
            <person name="Daum C."/>
            <person name="Ezra D."/>
            <person name="Gonzalez J."/>
            <person name="Henrissat B."/>
            <person name="Kuo A."/>
            <person name="Liang C."/>
            <person name="Lipzen A."/>
            <person name="Lutzoni F."/>
            <person name="Magnuson J."/>
            <person name="Mondo S."/>
            <person name="Nolan M."/>
            <person name="Ohm R."/>
            <person name="Pangilinan J."/>
            <person name="Park H.-J."/>
            <person name="Ramirez L."/>
            <person name="Alfaro M."/>
            <person name="Sun H."/>
            <person name="Tritt A."/>
            <person name="Yoshinaga Y."/>
            <person name="Zwiers L.-H."/>
            <person name="Turgeon B."/>
            <person name="Goodwin S."/>
            <person name="Spatafora J."/>
            <person name="Crous P."/>
            <person name="Grigoriev I."/>
        </authorList>
    </citation>
    <scope>NUCLEOTIDE SEQUENCE</scope>
    <source>
        <strain evidence="4">CBS 113979</strain>
    </source>
</reference>
<keyword evidence="1" id="KW-0343">GTPase activation</keyword>
<evidence type="ECO:0000313" key="4">
    <source>
        <dbReference type="EMBL" id="KAF1990882.1"/>
    </source>
</evidence>
<dbReference type="Pfam" id="PF03542">
    <property type="entry name" value="Tuberin"/>
    <property type="match status" value="1"/>
</dbReference>
<dbReference type="Gene3D" id="3.40.50.11210">
    <property type="entry name" value="Rap/Ran-GAP"/>
    <property type="match status" value="1"/>
</dbReference>
<sequence>MSPPPRQDARTPDRKSSLWTLDVFRHLTGGRPTLENRSSSPAATTTSIQAAAFSIPENSVESLVVQAAHSDNGRSSVQPAEGKTGSGSPDMGPQEHLQNILFSGETIGGPPQLQKLLPQLMPDRPTATRIAACRDIGAIIDRYPVTNLLAVWSAARDLLESSKSGASDAAFFLLSCCVRSDRLSQSERKVFFNAIDHNLTERNLDLRFQVLSELIAKGKNIEGFGGPLIVLLGQLFLLCFKVVGLARRKDKKNKAQSAAKEEQCLAGLFRLTIDVVRFNPKLVQEQYFVFLLDQVTNICKSTTSESDIANSIDLIDALTTYAHVPASAARSCIALLSDIYRVIVPLRGQSWAALANMLKSHLGQRAVSVLIGIMSGKRDSHETTNNVRGAFYVLAELIRADGRDGLPKIRSSQFIFALKKSMSVDSQRHKRDVMNLFADILSDENLTNIILEEPDWSDLGDICVQCVSSLPSESSPLNDNESTTSSAPSKAVSEEALGSMSLCEATTVVIEKLNVLAPRLDIVQRSAVMDMFMELGSRMNDSAAASVISYLTDERLLYPSHDDWFENCNSLVDRILNDQYRSWHARVAAVQALRDVYSTIECLCPLETTNRFVDLLLGVLAKDRNAPVLAALSDLIVEISDSACDDLFDRIFASLKDTLVQRRPSVADASSNATAMASAVPIGSTNIDFGTPCNVVTRAIVRMFTRSINKSAPRAEALYDLLLVIAGSSTCDTDARISALKLLGRIRSDGNHAIMVISFSEAQSMAAVLCRTVDTVVKTRPTEALSQQRAAHSEEIVSGTEGRGTRSAPVSSTNVLASRQRPSRMSKPVPPLWLYPGPKGLPEEPPSTASHLLFSDPGFVEEDGMPRRVLKTALWIEVVISLLQKETDWEIYSYVVVHIGAQLANQSLFSDAIPQIQMLRSVLCEQIRGSSFHEPPGYTSLKKADVAVCIFHTLTMLVSYHSFFGRSEEDEMVRAFLLGIGSWDRTSKWCIHALFVCCLELPVSISRSLDTVLQKMSQIITQPHIAVHILEFLTSLSRLPEVYKNFREDEFKTIFGICFQYLKYVRDQQARAPHRSLPRPSARELRHSGGSRELNALALAQEGKPGPKSAADDLPQYVYALAFHVMTFWFMNLKLQDRPTYMPWIAKNLTYLDKDGNEHIEEQGLVTIDMMQRVAYSDRDDTKHDPSFATAADGEISQKTWIVGMSLLTIETAGRTGVTQITHRRPTSTKYSIYKPQLTEPPLHQVPLTTGIQADAFYTSAYVGVLPDDVFQEFYSPLDIHISLNAPVDRPVVLPETDASRRALNLFDFNSTVDNHRVGIIYIGEGQSTEKEILANVMGSSDYTNFLSGIGTLRRLKNADFNTQGLDRQYGTDGEFTYSWRDRCTEVVFNVTTMMPTDLKDDPNGIAKKRHIGNAFVNVVWNNSGKPFNFDTFPSAFNYIYIVITSQARASFVETRHNPNQAAPDQFYRVQLMMQQGFPEISPAAETKIVSGKVLPEYVRLIALNASAFSLVWQNREGGEHVSPWRNRWRSIKKLRDQHCPSVNTSLQNSAHASPTPPGTAQAVSGASGRPTPRDSGAAFKRVSNATYMSDETNRSSVLSSAFEDLSRERSN</sequence>
<name>A0A6G1HCV7_9PEZI</name>
<evidence type="ECO:0000259" key="3">
    <source>
        <dbReference type="PROSITE" id="PS50085"/>
    </source>
</evidence>
<protein>
    <recommendedName>
        <fullName evidence="3">Rap-GAP domain-containing protein</fullName>
    </recommendedName>
</protein>
<evidence type="ECO:0000313" key="5">
    <source>
        <dbReference type="Proteomes" id="UP000800041"/>
    </source>
</evidence>
<dbReference type="PANTHER" id="PTHR10063:SF0">
    <property type="entry name" value="TUBERIN"/>
    <property type="match status" value="1"/>
</dbReference>
<feature type="region of interest" description="Disordered" evidence="2">
    <location>
        <begin position="471"/>
        <end position="491"/>
    </location>
</feature>
<dbReference type="InterPro" id="IPR000331">
    <property type="entry name" value="Rap/Ran_GAP_dom"/>
</dbReference>